<sequence length="118" mass="13261">MTKLTEEACVTGPGRVHRLAAEEITALLPLVPQWTLENGRLVRLFRFGDYSSTLAFVNASAWISENENHHPELTVNYGRCQVAYSTHDCDGLSRNDFICAAKLDQLFEHQQGLTFPPI</sequence>
<keyword evidence="6" id="KW-1185">Reference proteome</keyword>
<dbReference type="EMBL" id="LR778301">
    <property type="protein sequence ID" value="CAB1370437.1"/>
    <property type="molecule type" value="Genomic_DNA"/>
</dbReference>
<evidence type="ECO:0000313" key="5">
    <source>
        <dbReference type="EMBL" id="CAB1370437.1"/>
    </source>
</evidence>
<comment type="similarity">
    <text evidence="2 4">Belongs to the pterin-4-alpha-carbinolamine dehydratase family.</text>
</comment>
<gene>
    <name evidence="5" type="ORF">DENOEST_3283</name>
</gene>
<evidence type="ECO:0000256" key="2">
    <source>
        <dbReference type="ARBA" id="ARBA00006472"/>
    </source>
</evidence>
<accession>A0A6S6Y4S9</accession>
<evidence type="ECO:0000256" key="3">
    <source>
        <dbReference type="ARBA" id="ARBA00023239"/>
    </source>
</evidence>
<dbReference type="InterPro" id="IPR036428">
    <property type="entry name" value="PCD_sf"/>
</dbReference>
<evidence type="ECO:0000313" key="6">
    <source>
        <dbReference type="Proteomes" id="UP000515733"/>
    </source>
</evidence>
<dbReference type="HAMAP" id="MF_00434">
    <property type="entry name" value="Pterin_4_alpha"/>
    <property type="match status" value="1"/>
</dbReference>
<keyword evidence="3 4" id="KW-0456">Lyase</keyword>
<protein>
    <recommendedName>
        <fullName evidence="4">Putative pterin-4-alpha-carbinolamine dehydratase</fullName>
        <shortName evidence="4">PHS</shortName>
        <ecNumber evidence="4">4.2.1.96</ecNumber>
    </recommendedName>
    <alternativeName>
        <fullName evidence="4">4-alpha-hydroxy-tetrahydropterin dehydratase</fullName>
    </alternativeName>
    <alternativeName>
        <fullName evidence="4">Pterin carbinolamine dehydratase</fullName>
        <shortName evidence="4">PCD</shortName>
    </alternativeName>
</protein>
<organism evidence="5 6">
    <name type="scientific">Denitratisoma oestradiolicum</name>
    <dbReference type="NCBI Taxonomy" id="311182"/>
    <lineage>
        <taxon>Bacteria</taxon>
        <taxon>Pseudomonadati</taxon>
        <taxon>Pseudomonadota</taxon>
        <taxon>Betaproteobacteria</taxon>
        <taxon>Nitrosomonadales</taxon>
        <taxon>Sterolibacteriaceae</taxon>
        <taxon>Denitratisoma</taxon>
    </lineage>
</organism>
<dbReference type="RefSeq" id="WP_145771507.1">
    <property type="nucleotide sequence ID" value="NZ_LR778301.1"/>
</dbReference>
<dbReference type="PANTHER" id="PTHR12599">
    <property type="entry name" value="PTERIN-4-ALPHA-CARBINOLAMINE DEHYDRATASE"/>
    <property type="match status" value="1"/>
</dbReference>
<dbReference type="SUPFAM" id="SSF55248">
    <property type="entry name" value="PCD-like"/>
    <property type="match status" value="1"/>
</dbReference>
<dbReference type="KEGG" id="doe:DENOEST_3283"/>
<dbReference type="Gene3D" id="3.30.1360.20">
    <property type="entry name" value="Transcriptional coactivator/pterin dehydratase"/>
    <property type="match status" value="1"/>
</dbReference>
<dbReference type="AlphaFoldDB" id="A0A6S6Y4S9"/>
<dbReference type="EC" id="4.2.1.96" evidence="4"/>
<reference evidence="5 6" key="1">
    <citation type="submission" date="2020-03" db="EMBL/GenBank/DDBJ databases">
        <authorList>
            <consortium name="Genoscope - CEA"/>
            <person name="William W."/>
        </authorList>
    </citation>
    <scope>NUCLEOTIDE SEQUENCE [LARGE SCALE GENOMIC DNA]</scope>
    <source>
        <strain evidence="6">DSM 16959</strain>
    </source>
</reference>
<dbReference type="Proteomes" id="UP000515733">
    <property type="component" value="Chromosome"/>
</dbReference>
<dbReference type="Pfam" id="PF01329">
    <property type="entry name" value="Pterin_4a"/>
    <property type="match status" value="1"/>
</dbReference>
<dbReference type="GO" id="GO:0006729">
    <property type="term" value="P:tetrahydrobiopterin biosynthetic process"/>
    <property type="evidence" value="ECO:0007669"/>
    <property type="project" value="InterPro"/>
</dbReference>
<dbReference type="OrthoDB" id="9794987at2"/>
<dbReference type="GO" id="GO:0008124">
    <property type="term" value="F:4-alpha-hydroxytetrahydrobiopterin dehydratase activity"/>
    <property type="evidence" value="ECO:0007669"/>
    <property type="project" value="UniProtKB-UniRule"/>
</dbReference>
<dbReference type="InterPro" id="IPR001533">
    <property type="entry name" value="Pterin_deHydtase"/>
</dbReference>
<dbReference type="PANTHER" id="PTHR12599:SF0">
    <property type="entry name" value="PTERIN-4-ALPHA-CARBINOLAMINE DEHYDRATASE"/>
    <property type="match status" value="1"/>
</dbReference>
<dbReference type="CDD" id="cd00913">
    <property type="entry name" value="PCD_DCoH_subfamily_a"/>
    <property type="match status" value="1"/>
</dbReference>
<name>A0A6S6Y4S9_9PROT</name>
<evidence type="ECO:0000256" key="1">
    <source>
        <dbReference type="ARBA" id="ARBA00001554"/>
    </source>
</evidence>
<evidence type="ECO:0000256" key="4">
    <source>
        <dbReference type="HAMAP-Rule" id="MF_00434"/>
    </source>
</evidence>
<proteinExistence type="inferred from homology"/>
<comment type="catalytic activity">
    <reaction evidence="1 4">
        <text>(4aS,6R)-4a-hydroxy-L-erythro-5,6,7,8-tetrahydrobiopterin = (6R)-L-erythro-6,7-dihydrobiopterin + H2O</text>
        <dbReference type="Rhea" id="RHEA:11920"/>
        <dbReference type="ChEBI" id="CHEBI:15377"/>
        <dbReference type="ChEBI" id="CHEBI:15642"/>
        <dbReference type="ChEBI" id="CHEBI:43120"/>
        <dbReference type="EC" id="4.2.1.96"/>
    </reaction>
</comment>